<dbReference type="GO" id="GO:0006950">
    <property type="term" value="P:response to stress"/>
    <property type="evidence" value="ECO:0007669"/>
    <property type="project" value="UniProtKB-ARBA"/>
</dbReference>
<evidence type="ECO:0000313" key="7">
    <source>
        <dbReference type="Proteomes" id="UP000601768"/>
    </source>
</evidence>
<keyword evidence="7" id="KW-1185">Reference proteome</keyword>
<dbReference type="FunFam" id="1.10.287.1080:FF:000001">
    <property type="entry name" value="Nucleoside triphosphate pyrophosphohydrolase"/>
    <property type="match status" value="1"/>
</dbReference>
<evidence type="ECO:0000256" key="3">
    <source>
        <dbReference type="ARBA" id="ARBA00066372"/>
    </source>
</evidence>
<comment type="similarity">
    <text evidence="2">Belongs to the nucleoside triphosphate pyrophosphohydrolase family.</text>
</comment>
<dbReference type="EMBL" id="JACNEP010000011">
    <property type="protein sequence ID" value="MBC3766865.1"/>
    <property type="molecule type" value="Genomic_DNA"/>
</dbReference>
<dbReference type="Pfam" id="PF03819">
    <property type="entry name" value="MazG"/>
    <property type="match status" value="2"/>
</dbReference>
<protein>
    <recommendedName>
        <fullName evidence="4">Nucleoside triphosphate pyrophosphohydrolase</fullName>
        <ecNumber evidence="3">3.6.1.8</ecNumber>
    </recommendedName>
</protein>
<dbReference type="InterPro" id="IPR048015">
    <property type="entry name" value="NTP-PPase_MazG-like_N"/>
</dbReference>
<comment type="caution">
    <text evidence="6">The sequence shown here is derived from an EMBL/GenBank/DDBJ whole genome shotgun (WGS) entry which is preliminary data.</text>
</comment>
<dbReference type="CDD" id="cd11528">
    <property type="entry name" value="NTP-PPase_MazG_Nterm"/>
    <property type="match status" value="1"/>
</dbReference>
<name>A0A8J6M051_9ALTE</name>
<reference evidence="6" key="1">
    <citation type="journal article" date="2018" name="Int. J. Syst. Evol. Microbiol.">
        <title>Neptunicella marina gen. nov., sp. nov., isolated from surface seawater.</title>
        <authorList>
            <person name="Liu X."/>
            <person name="Lai Q."/>
            <person name="Du Y."/>
            <person name="Zhang X."/>
            <person name="Liu Z."/>
            <person name="Sun F."/>
            <person name="Shao Z."/>
        </authorList>
    </citation>
    <scope>NUCLEOTIDE SEQUENCE</scope>
    <source>
        <strain evidence="6">S27-2</strain>
    </source>
</reference>
<dbReference type="GO" id="GO:0047693">
    <property type="term" value="F:ATP diphosphatase activity"/>
    <property type="evidence" value="ECO:0007669"/>
    <property type="project" value="UniProtKB-EC"/>
</dbReference>
<dbReference type="FunFam" id="1.10.287.1080:FF:000003">
    <property type="entry name" value="Nucleoside triphosphate pyrophosphohydrolase"/>
    <property type="match status" value="1"/>
</dbReference>
<dbReference type="InterPro" id="IPR048011">
    <property type="entry name" value="NTP-PPase_MazG-like_C"/>
</dbReference>
<comment type="catalytic activity">
    <reaction evidence="1">
        <text>ATP + H2O = AMP + diphosphate + H(+)</text>
        <dbReference type="Rhea" id="RHEA:14245"/>
        <dbReference type="ChEBI" id="CHEBI:15377"/>
        <dbReference type="ChEBI" id="CHEBI:15378"/>
        <dbReference type="ChEBI" id="CHEBI:30616"/>
        <dbReference type="ChEBI" id="CHEBI:33019"/>
        <dbReference type="ChEBI" id="CHEBI:456215"/>
        <dbReference type="EC" id="3.6.1.8"/>
    </reaction>
</comment>
<evidence type="ECO:0000259" key="5">
    <source>
        <dbReference type="Pfam" id="PF03819"/>
    </source>
</evidence>
<dbReference type="PANTHER" id="PTHR30522:SF0">
    <property type="entry name" value="NUCLEOSIDE TRIPHOSPHATE PYROPHOSPHOHYDROLASE"/>
    <property type="match status" value="1"/>
</dbReference>
<gene>
    <name evidence="6" type="primary">mazG</name>
    <name evidence="6" type="ORF">H8B19_13345</name>
</gene>
<keyword evidence="6" id="KW-0378">Hydrolase</keyword>
<dbReference type="GO" id="GO:0006203">
    <property type="term" value="P:dGTP catabolic process"/>
    <property type="evidence" value="ECO:0007669"/>
    <property type="project" value="TreeGrafter"/>
</dbReference>
<feature type="domain" description="NTP pyrophosphohydrolase MazG-like" evidence="5">
    <location>
        <begin position="28"/>
        <end position="101"/>
    </location>
</feature>
<sequence>MSSQINRLLDIMARLRDPQTGCPWDIKQDFASVVPYTIEEAYELADAIDDGNLDDIRDELGDLLFQVVFYAQLGKEQQAFDFEQVAQSIADKLVRRHPHVFAEQNVEEADLANQWDAIKQAERAAKGLAEGTSILANIPAGMEPLLKADKIQKRCAKVGFDWPELEPVVDKIHEEIDEVLQEVNAKQVNQQLIEEEVGDLLFAVVNLARHLKVDPQAALRIANRKFEQRFRAVEHLLGSQGKSLQNSSLHEMEAAWQQVKNTSS</sequence>
<dbReference type="GO" id="GO:0046076">
    <property type="term" value="P:dTTP catabolic process"/>
    <property type="evidence" value="ECO:0007669"/>
    <property type="project" value="TreeGrafter"/>
</dbReference>
<dbReference type="Proteomes" id="UP000601768">
    <property type="component" value="Unassembled WGS sequence"/>
</dbReference>
<dbReference type="RefSeq" id="WP_186507391.1">
    <property type="nucleotide sequence ID" value="NZ_JACNEP010000011.1"/>
</dbReference>
<reference evidence="6" key="2">
    <citation type="submission" date="2020-08" db="EMBL/GenBank/DDBJ databases">
        <authorList>
            <person name="Lai Q."/>
        </authorList>
    </citation>
    <scope>NUCLEOTIDE SEQUENCE</scope>
    <source>
        <strain evidence="6">S27-2</strain>
    </source>
</reference>
<dbReference type="PANTHER" id="PTHR30522">
    <property type="entry name" value="NUCLEOSIDE TRIPHOSPHATE PYROPHOSPHOHYDROLASE"/>
    <property type="match status" value="1"/>
</dbReference>
<evidence type="ECO:0000313" key="6">
    <source>
        <dbReference type="EMBL" id="MBC3766865.1"/>
    </source>
</evidence>
<dbReference type="SUPFAM" id="SSF101386">
    <property type="entry name" value="all-alpha NTP pyrophosphatases"/>
    <property type="match status" value="2"/>
</dbReference>
<evidence type="ECO:0000256" key="4">
    <source>
        <dbReference type="ARBA" id="ARBA00074799"/>
    </source>
</evidence>
<proteinExistence type="inferred from homology"/>
<dbReference type="InterPro" id="IPR004518">
    <property type="entry name" value="MazG-like_dom"/>
</dbReference>
<dbReference type="GO" id="GO:0046081">
    <property type="term" value="P:dUTP catabolic process"/>
    <property type="evidence" value="ECO:0007669"/>
    <property type="project" value="TreeGrafter"/>
</dbReference>
<dbReference type="CDD" id="cd11529">
    <property type="entry name" value="NTP-PPase_MazG_Cterm"/>
    <property type="match status" value="1"/>
</dbReference>
<dbReference type="GO" id="GO:0046061">
    <property type="term" value="P:dATP catabolic process"/>
    <property type="evidence" value="ECO:0007669"/>
    <property type="project" value="TreeGrafter"/>
</dbReference>
<evidence type="ECO:0000256" key="1">
    <source>
        <dbReference type="ARBA" id="ARBA00052141"/>
    </source>
</evidence>
<dbReference type="NCBIfam" id="NF007113">
    <property type="entry name" value="PRK09562.1"/>
    <property type="match status" value="1"/>
</dbReference>
<accession>A0A8J6M051</accession>
<dbReference type="GO" id="GO:0046052">
    <property type="term" value="P:UTP catabolic process"/>
    <property type="evidence" value="ECO:0007669"/>
    <property type="project" value="TreeGrafter"/>
</dbReference>
<feature type="domain" description="NTP pyrophosphohydrolase MazG-like" evidence="5">
    <location>
        <begin position="170"/>
        <end position="229"/>
    </location>
</feature>
<dbReference type="Gene3D" id="1.10.287.1080">
    <property type="entry name" value="MazG-like"/>
    <property type="match status" value="2"/>
</dbReference>
<organism evidence="6 7">
    <name type="scientific">Neptunicella marina</name>
    <dbReference type="NCBI Taxonomy" id="2125989"/>
    <lineage>
        <taxon>Bacteria</taxon>
        <taxon>Pseudomonadati</taxon>
        <taxon>Pseudomonadota</taxon>
        <taxon>Gammaproteobacteria</taxon>
        <taxon>Alteromonadales</taxon>
        <taxon>Alteromonadaceae</taxon>
        <taxon>Neptunicella</taxon>
    </lineage>
</organism>
<dbReference type="NCBIfam" id="TIGR00444">
    <property type="entry name" value="mazG"/>
    <property type="match status" value="1"/>
</dbReference>
<dbReference type="EC" id="3.6.1.8" evidence="3"/>
<dbReference type="AlphaFoldDB" id="A0A8J6M051"/>
<dbReference type="GO" id="GO:0046047">
    <property type="term" value="P:TTP catabolic process"/>
    <property type="evidence" value="ECO:0007669"/>
    <property type="project" value="TreeGrafter"/>
</dbReference>
<evidence type="ECO:0000256" key="2">
    <source>
        <dbReference type="ARBA" id="ARBA00061115"/>
    </source>
</evidence>
<dbReference type="InterPro" id="IPR011551">
    <property type="entry name" value="NTP_PyrPHydrolase_MazG"/>
</dbReference>